<reference evidence="14" key="1">
    <citation type="submission" date="2021-05" db="EMBL/GenBank/DDBJ databases">
        <authorList>
            <person name="Arsene-Ploetze F."/>
        </authorList>
    </citation>
    <scope>NUCLEOTIDE SEQUENCE</scope>
    <source>
        <strain evidence="14">DSM 42138</strain>
    </source>
</reference>
<comment type="similarity">
    <text evidence="5">Belongs to the metallo-dependent hydrolases superfamily. Allantoinase family.</text>
</comment>
<dbReference type="EC" id="3.5.2.5" evidence="7"/>
<evidence type="ECO:0000256" key="1">
    <source>
        <dbReference type="ARBA" id="ARBA00001947"/>
    </source>
</evidence>
<dbReference type="AlphaFoldDB" id="A0A9W4DTV5"/>
<evidence type="ECO:0000256" key="8">
    <source>
        <dbReference type="ARBA" id="ARBA00022631"/>
    </source>
</evidence>
<proteinExistence type="inferred from homology"/>
<dbReference type="GO" id="GO:0005737">
    <property type="term" value="C:cytoplasm"/>
    <property type="evidence" value="ECO:0007669"/>
    <property type="project" value="TreeGrafter"/>
</dbReference>
<evidence type="ECO:0000313" key="15">
    <source>
        <dbReference type="Proteomes" id="UP001152519"/>
    </source>
</evidence>
<dbReference type="InterPro" id="IPR002195">
    <property type="entry name" value="Dihydroorotase_CS"/>
</dbReference>
<evidence type="ECO:0000259" key="13">
    <source>
        <dbReference type="Pfam" id="PF01979"/>
    </source>
</evidence>
<keyword evidence="9" id="KW-0479">Metal-binding</keyword>
<dbReference type="InterPro" id="IPR032466">
    <property type="entry name" value="Metal_Hydrolase"/>
</dbReference>
<keyword evidence="15" id="KW-1185">Reference proteome</keyword>
<feature type="region of interest" description="Disordered" evidence="12">
    <location>
        <begin position="432"/>
        <end position="451"/>
    </location>
</feature>
<dbReference type="InterPro" id="IPR017593">
    <property type="entry name" value="Allantoinase"/>
</dbReference>
<evidence type="ECO:0000256" key="10">
    <source>
        <dbReference type="ARBA" id="ARBA00022801"/>
    </source>
</evidence>
<dbReference type="PROSITE" id="PS00482">
    <property type="entry name" value="DIHYDROOROTASE_1"/>
    <property type="match status" value="1"/>
</dbReference>
<dbReference type="InterPro" id="IPR011059">
    <property type="entry name" value="Metal-dep_hydrolase_composite"/>
</dbReference>
<evidence type="ECO:0000313" key="14">
    <source>
        <dbReference type="EMBL" id="CAG6396125.1"/>
    </source>
</evidence>
<dbReference type="GO" id="GO:0004038">
    <property type="term" value="F:allantoinase activity"/>
    <property type="evidence" value="ECO:0007669"/>
    <property type="project" value="UniProtKB-EC"/>
</dbReference>
<dbReference type="InterPro" id="IPR006680">
    <property type="entry name" value="Amidohydro-rel"/>
</dbReference>
<dbReference type="Proteomes" id="UP001152519">
    <property type="component" value="Unassembled WGS sequence"/>
</dbReference>
<evidence type="ECO:0000256" key="12">
    <source>
        <dbReference type="SAM" id="MobiDB-lite"/>
    </source>
</evidence>
<sequence>MDAVDDLVLRSTRVVTPDGERPADVEVRAGAITAVRAHDAPVPSGVQVVDLGDDVLLPGLVDSHVHINDPGRTEWEGFATATAAAAAGGITTVVDMPLNSIPPTTTTAHLDVKRDTARGRVHTDVGFWGGAVPGNLADLRPLHDAGVFGFKCFLLPSGVDEFPQLAPPEVEAALTELTGFGGMLIVHAEDPGTIGGAPQRSGRRYADFLASRPPAAEDRAIAGLIELARRLGARIHILHLSSASALPLIAAAKSEGVRLTVETCPHFLTLTAEEVPDGATEFKCCPPIREAANQDALWQALADGTIDCVVSDHSPSTIDLKAKDTGDFAAAWGGISSLQLGLPAVWTEARRRGHTLADVARWMSAGPAALAGLPAKGAIAAGYDADFAVLDPDAAFTVDPALLRHRNPITAYAGRTLHGVVRGTWLRGRPIAADGGVTGPPTGRLLTARRP</sequence>
<evidence type="ECO:0000256" key="11">
    <source>
        <dbReference type="ARBA" id="ARBA00022833"/>
    </source>
</evidence>
<gene>
    <name evidence="14" type="primary">allB</name>
    <name evidence="14" type="ORF">SCOCK_40043</name>
</gene>
<protein>
    <recommendedName>
        <fullName evidence="7">allantoinase</fullName>
        <ecNumber evidence="7">3.5.2.5</ecNumber>
    </recommendedName>
</protein>
<evidence type="ECO:0000256" key="7">
    <source>
        <dbReference type="ARBA" id="ARBA00012863"/>
    </source>
</evidence>
<feature type="domain" description="Amidohydrolase-related" evidence="13">
    <location>
        <begin position="55"/>
        <end position="429"/>
    </location>
</feature>
<dbReference type="SUPFAM" id="SSF51556">
    <property type="entry name" value="Metallo-dependent hydrolases"/>
    <property type="match status" value="1"/>
</dbReference>
<dbReference type="Pfam" id="PF01979">
    <property type="entry name" value="Amidohydro_1"/>
    <property type="match status" value="1"/>
</dbReference>
<comment type="subunit">
    <text evidence="6">Homotetramer.</text>
</comment>
<name>A0A9W4DTV5_9ACTN</name>
<evidence type="ECO:0000256" key="9">
    <source>
        <dbReference type="ARBA" id="ARBA00022723"/>
    </source>
</evidence>
<dbReference type="GO" id="GO:0006145">
    <property type="term" value="P:purine nucleobase catabolic process"/>
    <property type="evidence" value="ECO:0007669"/>
    <property type="project" value="TreeGrafter"/>
</dbReference>
<comment type="similarity">
    <text evidence="4">Belongs to the metallo-dependent hydrolases superfamily. DHOase family. Class I DHOase subfamily.</text>
</comment>
<organism evidence="14 15">
    <name type="scientific">Actinacidiphila cocklensis</name>
    <dbReference type="NCBI Taxonomy" id="887465"/>
    <lineage>
        <taxon>Bacteria</taxon>
        <taxon>Bacillati</taxon>
        <taxon>Actinomycetota</taxon>
        <taxon>Actinomycetes</taxon>
        <taxon>Kitasatosporales</taxon>
        <taxon>Streptomycetaceae</taxon>
        <taxon>Actinacidiphila</taxon>
    </lineage>
</organism>
<dbReference type="PANTHER" id="PTHR43668">
    <property type="entry name" value="ALLANTOINASE"/>
    <property type="match status" value="1"/>
</dbReference>
<dbReference type="Gene3D" id="3.20.20.140">
    <property type="entry name" value="Metal-dependent hydrolases"/>
    <property type="match status" value="1"/>
</dbReference>
<dbReference type="RefSeq" id="WP_422665287.1">
    <property type="nucleotide sequence ID" value="NZ_CAJSLV010000070.1"/>
</dbReference>
<dbReference type="GO" id="GO:0000256">
    <property type="term" value="P:allantoin catabolic process"/>
    <property type="evidence" value="ECO:0007669"/>
    <property type="project" value="InterPro"/>
</dbReference>
<evidence type="ECO:0000256" key="3">
    <source>
        <dbReference type="ARBA" id="ARBA00004968"/>
    </source>
</evidence>
<comment type="pathway">
    <text evidence="3">Nitrogen metabolism; (S)-allantoin degradation; allantoate from (S)-allantoin: step 1/1.</text>
</comment>
<evidence type="ECO:0000256" key="5">
    <source>
        <dbReference type="ARBA" id="ARBA00010368"/>
    </source>
</evidence>
<comment type="cofactor">
    <cofactor evidence="1">
        <name>Zn(2+)</name>
        <dbReference type="ChEBI" id="CHEBI:29105"/>
    </cofactor>
</comment>
<accession>A0A9W4DTV5</accession>
<dbReference type="NCBIfam" id="TIGR03178">
    <property type="entry name" value="allantoinase"/>
    <property type="match status" value="1"/>
</dbReference>
<dbReference type="FunFam" id="3.20.20.140:FF:000032">
    <property type="entry name" value="Allantoinase Dal1"/>
    <property type="match status" value="1"/>
</dbReference>
<comment type="caution">
    <text evidence="14">The sequence shown here is derived from an EMBL/GenBank/DDBJ whole genome shotgun (WGS) entry which is preliminary data.</text>
</comment>
<dbReference type="EMBL" id="CAJSLV010000070">
    <property type="protein sequence ID" value="CAG6396125.1"/>
    <property type="molecule type" value="Genomic_DNA"/>
</dbReference>
<dbReference type="SUPFAM" id="SSF51338">
    <property type="entry name" value="Composite domain of metallo-dependent hydrolases"/>
    <property type="match status" value="1"/>
</dbReference>
<dbReference type="GO" id="GO:0050897">
    <property type="term" value="F:cobalt ion binding"/>
    <property type="evidence" value="ECO:0007669"/>
    <property type="project" value="InterPro"/>
</dbReference>
<dbReference type="GO" id="GO:0008270">
    <property type="term" value="F:zinc ion binding"/>
    <property type="evidence" value="ECO:0007669"/>
    <property type="project" value="InterPro"/>
</dbReference>
<evidence type="ECO:0000256" key="4">
    <source>
        <dbReference type="ARBA" id="ARBA00010286"/>
    </source>
</evidence>
<evidence type="ECO:0000256" key="6">
    <source>
        <dbReference type="ARBA" id="ARBA00011881"/>
    </source>
</evidence>
<keyword evidence="10 14" id="KW-0378">Hydrolase</keyword>
<dbReference type="InterPro" id="IPR050138">
    <property type="entry name" value="DHOase/Allantoinase_Hydrolase"/>
</dbReference>
<keyword evidence="8" id="KW-0659">Purine metabolism</keyword>
<keyword evidence="11" id="KW-0862">Zinc</keyword>
<dbReference type="PANTHER" id="PTHR43668:SF2">
    <property type="entry name" value="ALLANTOINASE"/>
    <property type="match status" value="1"/>
</dbReference>
<evidence type="ECO:0000256" key="2">
    <source>
        <dbReference type="ARBA" id="ARBA00002368"/>
    </source>
</evidence>
<comment type="function">
    <text evidence="2">Catalyzes the reversible cyclization of carbamoyl aspartate to dihydroorotate.</text>
</comment>